<feature type="transmembrane region" description="Helical" evidence="5">
    <location>
        <begin position="133"/>
        <end position="156"/>
    </location>
</feature>
<dbReference type="PROSITE" id="PS50261">
    <property type="entry name" value="G_PROTEIN_RECEP_F2_4"/>
    <property type="match status" value="1"/>
</dbReference>
<keyword evidence="4 5" id="KW-0472">Membrane</keyword>
<comment type="caution">
    <text evidence="7">The sequence shown here is derived from an EMBL/GenBank/DDBJ whole genome shotgun (WGS) entry which is preliminary data.</text>
</comment>
<feature type="transmembrane region" description="Helical" evidence="5">
    <location>
        <begin position="79"/>
        <end position="101"/>
    </location>
</feature>
<dbReference type="PANTHER" id="PTHR46953:SF1">
    <property type="entry name" value="G-PROTEIN COUPLED RECEPTOR MTH-LIKE 1-RELATED"/>
    <property type="match status" value="1"/>
</dbReference>
<keyword evidence="3 5" id="KW-1133">Transmembrane helix</keyword>
<dbReference type="EMBL" id="CAXKWB010033444">
    <property type="protein sequence ID" value="CAL4142902.1"/>
    <property type="molecule type" value="Genomic_DNA"/>
</dbReference>
<evidence type="ECO:0000256" key="5">
    <source>
        <dbReference type="SAM" id="Phobius"/>
    </source>
</evidence>
<evidence type="ECO:0000256" key="1">
    <source>
        <dbReference type="ARBA" id="ARBA00004141"/>
    </source>
</evidence>
<evidence type="ECO:0000313" key="8">
    <source>
        <dbReference type="Proteomes" id="UP001497623"/>
    </source>
</evidence>
<dbReference type="Pfam" id="PF00002">
    <property type="entry name" value="7tm_2"/>
    <property type="match status" value="1"/>
</dbReference>
<feature type="domain" description="G-protein coupled receptors family 2 profile 2" evidence="6">
    <location>
        <begin position="1"/>
        <end position="242"/>
    </location>
</feature>
<proteinExistence type="predicted"/>
<dbReference type="AlphaFoldDB" id="A0AAV2RTH6"/>
<name>A0AAV2RTH6_MEGNR</name>
<feature type="transmembrane region" description="Helical" evidence="5">
    <location>
        <begin position="195"/>
        <end position="214"/>
    </location>
</feature>
<evidence type="ECO:0000313" key="7">
    <source>
        <dbReference type="EMBL" id="CAL4142902.1"/>
    </source>
</evidence>
<dbReference type="GO" id="GO:0007166">
    <property type="term" value="P:cell surface receptor signaling pathway"/>
    <property type="evidence" value="ECO:0007669"/>
    <property type="project" value="InterPro"/>
</dbReference>
<feature type="transmembrane region" description="Helical" evidence="5">
    <location>
        <begin position="220"/>
        <end position="239"/>
    </location>
</feature>
<dbReference type="GO" id="GO:0016020">
    <property type="term" value="C:membrane"/>
    <property type="evidence" value="ECO:0007669"/>
    <property type="project" value="UniProtKB-SubCell"/>
</dbReference>
<dbReference type="Proteomes" id="UP001497623">
    <property type="component" value="Unassembled WGS sequence"/>
</dbReference>
<sequence length="328" mass="37412">YHLCHAASLFLGESILAVTGYLIPRGFLFTRSCISLGLITQFSYLSAFFWLNIICVDVWRLSRNLMRNKRAPISSMLALIYMVYAFGGPLTITVITIIAQLEDPKEGSNSWLIHPHIGEINCWFKDDLGLLSYYYGPIALSLLLNSVIMGITYHYIKIIRKDDHTFDDDDSRGNTNDPVESSRKSDYFSGFQQHFYLLALVTVGWVMDILSWKIPPEELWAPIDCLNNIQGVFIFFIFLSHHKKRSLLMAKLPELLDFAKMMIKHTNEAQGNINRNNETLSKIFTLSKTSSQIQEHPDNNIVSISYKAYSQDSVVDSVVSSELTTQCQ</sequence>
<evidence type="ECO:0000259" key="6">
    <source>
        <dbReference type="PROSITE" id="PS50261"/>
    </source>
</evidence>
<dbReference type="InterPro" id="IPR000832">
    <property type="entry name" value="GPCR_2_secretin-like"/>
</dbReference>
<accession>A0AAV2RTH6</accession>
<gene>
    <name evidence="7" type="ORF">MNOR_LOCUS29214</name>
</gene>
<comment type="subcellular location">
    <subcellularLocation>
        <location evidence="1">Membrane</location>
        <topology evidence="1">Multi-pass membrane protein</topology>
    </subcellularLocation>
</comment>
<dbReference type="PANTHER" id="PTHR46953">
    <property type="entry name" value="G-PROTEIN COUPLED RECEPTOR MTH-LIKE 1-RELATED"/>
    <property type="match status" value="1"/>
</dbReference>
<keyword evidence="8" id="KW-1185">Reference proteome</keyword>
<dbReference type="Gene3D" id="1.20.1070.10">
    <property type="entry name" value="Rhodopsin 7-helix transmembrane proteins"/>
    <property type="match status" value="1"/>
</dbReference>
<evidence type="ECO:0000256" key="3">
    <source>
        <dbReference type="ARBA" id="ARBA00022989"/>
    </source>
</evidence>
<dbReference type="CDD" id="cd15039">
    <property type="entry name" value="7tmB3_Methuselah-like"/>
    <property type="match status" value="1"/>
</dbReference>
<organism evidence="7 8">
    <name type="scientific">Meganyctiphanes norvegica</name>
    <name type="common">Northern krill</name>
    <name type="synonym">Thysanopoda norvegica</name>
    <dbReference type="NCBI Taxonomy" id="48144"/>
    <lineage>
        <taxon>Eukaryota</taxon>
        <taxon>Metazoa</taxon>
        <taxon>Ecdysozoa</taxon>
        <taxon>Arthropoda</taxon>
        <taxon>Crustacea</taxon>
        <taxon>Multicrustacea</taxon>
        <taxon>Malacostraca</taxon>
        <taxon>Eumalacostraca</taxon>
        <taxon>Eucarida</taxon>
        <taxon>Euphausiacea</taxon>
        <taxon>Euphausiidae</taxon>
        <taxon>Meganyctiphanes</taxon>
    </lineage>
</organism>
<dbReference type="InterPro" id="IPR017981">
    <property type="entry name" value="GPCR_2-like_7TM"/>
</dbReference>
<evidence type="ECO:0000256" key="4">
    <source>
        <dbReference type="ARBA" id="ARBA00023136"/>
    </source>
</evidence>
<feature type="non-terminal residue" evidence="7">
    <location>
        <position position="1"/>
    </location>
</feature>
<dbReference type="InterPro" id="IPR052808">
    <property type="entry name" value="GPCR_Mth-like"/>
</dbReference>
<feature type="transmembrane region" description="Helical" evidence="5">
    <location>
        <begin position="41"/>
        <end position="59"/>
    </location>
</feature>
<reference evidence="7 8" key="1">
    <citation type="submission" date="2024-05" db="EMBL/GenBank/DDBJ databases">
        <authorList>
            <person name="Wallberg A."/>
        </authorList>
    </citation>
    <scope>NUCLEOTIDE SEQUENCE [LARGE SCALE GENOMIC DNA]</scope>
</reference>
<evidence type="ECO:0000256" key="2">
    <source>
        <dbReference type="ARBA" id="ARBA00022692"/>
    </source>
</evidence>
<dbReference type="GO" id="GO:0004930">
    <property type="term" value="F:G protein-coupled receptor activity"/>
    <property type="evidence" value="ECO:0007669"/>
    <property type="project" value="InterPro"/>
</dbReference>
<keyword evidence="2 5" id="KW-0812">Transmembrane</keyword>
<protein>
    <recommendedName>
        <fullName evidence="6">G-protein coupled receptors family 2 profile 2 domain-containing protein</fullName>
    </recommendedName>
</protein>